<sequence length="118" mass="12977">MARDLAYLAKLIPHLPDGNEDQLREATEVSKLLTLLQSDIARANGKAKASVVVSCRHHTLSQSKLPLSVQKTFLELPLTPGMTFDPGVDSLLQQTAKLRKDRAALQEFMARPTEALEA</sequence>
<evidence type="ECO:0000313" key="2">
    <source>
        <dbReference type="Proteomes" id="UP001152622"/>
    </source>
</evidence>
<dbReference type="AlphaFoldDB" id="A0A9Q1F2V3"/>
<accession>A0A9Q1F2V3</accession>
<reference evidence="1" key="1">
    <citation type="journal article" date="2023" name="Science">
        <title>Genome structures resolve the early diversification of teleost fishes.</title>
        <authorList>
            <person name="Parey E."/>
            <person name="Louis A."/>
            <person name="Montfort J."/>
            <person name="Bouchez O."/>
            <person name="Roques C."/>
            <person name="Iampietro C."/>
            <person name="Lluch J."/>
            <person name="Castinel A."/>
            <person name="Donnadieu C."/>
            <person name="Desvignes T."/>
            <person name="Floi Bucao C."/>
            <person name="Jouanno E."/>
            <person name="Wen M."/>
            <person name="Mejri S."/>
            <person name="Dirks R."/>
            <person name="Jansen H."/>
            <person name="Henkel C."/>
            <person name="Chen W.J."/>
            <person name="Zahm M."/>
            <person name="Cabau C."/>
            <person name="Klopp C."/>
            <person name="Thompson A.W."/>
            <person name="Robinson-Rechavi M."/>
            <person name="Braasch I."/>
            <person name="Lecointre G."/>
            <person name="Bobe J."/>
            <person name="Postlethwait J.H."/>
            <person name="Berthelot C."/>
            <person name="Roest Crollius H."/>
            <person name="Guiguen Y."/>
        </authorList>
    </citation>
    <scope>NUCLEOTIDE SEQUENCE</scope>
    <source>
        <strain evidence="1">WJC10195</strain>
    </source>
</reference>
<dbReference type="Proteomes" id="UP001152622">
    <property type="component" value="Chromosome 9"/>
</dbReference>
<protein>
    <submittedName>
        <fullName evidence="1">Uncharacterized protein</fullName>
    </submittedName>
</protein>
<comment type="caution">
    <text evidence="1">The sequence shown here is derived from an EMBL/GenBank/DDBJ whole genome shotgun (WGS) entry which is preliminary data.</text>
</comment>
<dbReference type="OrthoDB" id="8948664at2759"/>
<name>A0A9Q1F2V3_SYNKA</name>
<evidence type="ECO:0000313" key="1">
    <source>
        <dbReference type="EMBL" id="KAJ8349855.1"/>
    </source>
</evidence>
<dbReference type="EMBL" id="JAINUF010000009">
    <property type="protein sequence ID" value="KAJ8349855.1"/>
    <property type="molecule type" value="Genomic_DNA"/>
</dbReference>
<proteinExistence type="predicted"/>
<keyword evidence="2" id="KW-1185">Reference proteome</keyword>
<gene>
    <name evidence="1" type="ORF">SKAU_G00249850</name>
</gene>
<organism evidence="1 2">
    <name type="scientific">Synaphobranchus kaupii</name>
    <name type="common">Kaup's arrowtooth eel</name>
    <dbReference type="NCBI Taxonomy" id="118154"/>
    <lineage>
        <taxon>Eukaryota</taxon>
        <taxon>Metazoa</taxon>
        <taxon>Chordata</taxon>
        <taxon>Craniata</taxon>
        <taxon>Vertebrata</taxon>
        <taxon>Euteleostomi</taxon>
        <taxon>Actinopterygii</taxon>
        <taxon>Neopterygii</taxon>
        <taxon>Teleostei</taxon>
        <taxon>Anguilliformes</taxon>
        <taxon>Synaphobranchidae</taxon>
        <taxon>Synaphobranchus</taxon>
    </lineage>
</organism>